<evidence type="ECO:0000313" key="2">
    <source>
        <dbReference type="EMBL" id="OQP50518.1"/>
    </source>
</evidence>
<keyword evidence="3" id="KW-1185">Reference proteome</keyword>
<evidence type="ECO:0000256" key="1">
    <source>
        <dbReference type="SAM" id="Phobius"/>
    </source>
</evidence>
<gene>
    <name evidence="2" type="ORF">A4H97_01380</name>
</gene>
<dbReference type="Proteomes" id="UP000192610">
    <property type="component" value="Unassembled WGS sequence"/>
</dbReference>
<proteinExistence type="predicted"/>
<feature type="transmembrane region" description="Helical" evidence="1">
    <location>
        <begin position="142"/>
        <end position="160"/>
    </location>
</feature>
<keyword evidence="1" id="KW-1133">Transmembrane helix</keyword>
<feature type="transmembrane region" description="Helical" evidence="1">
    <location>
        <begin position="7"/>
        <end position="28"/>
    </location>
</feature>
<dbReference type="OrthoDB" id="678278at2"/>
<keyword evidence="1" id="KW-0812">Transmembrane</keyword>
<dbReference type="AlphaFoldDB" id="A0A1V9EWJ6"/>
<accession>A0A1V9EWJ6</accession>
<dbReference type="RefSeq" id="WP_081198851.1">
    <property type="nucleotide sequence ID" value="NZ_FOCZ01000001.1"/>
</dbReference>
<dbReference type="STRING" id="354355.SAMN05660816_00669"/>
<dbReference type="EMBL" id="LVXG01000012">
    <property type="protein sequence ID" value="OQP50518.1"/>
    <property type="molecule type" value="Genomic_DNA"/>
</dbReference>
<sequence length="161" mass="19337">MKRNVLYNFSLSSIAMLIAVCGMSQTLVEDQNPDYMISQVKYMGMADSLNALQGTTPQETYKAIDWMAERQERRDARRAFRRELRLARAQNGWYYNDYSYYNYRSSYYPVYNGNYYYNYNPYHTYYRPRYNYYRPGYSSRNWVPWVATAATVATVGWLLTR</sequence>
<evidence type="ECO:0000313" key="3">
    <source>
        <dbReference type="Proteomes" id="UP000192610"/>
    </source>
</evidence>
<keyword evidence="1" id="KW-0472">Membrane</keyword>
<protein>
    <submittedName>
        <fullName evidence="2">Uncharacterized protein</fullName>
    </submittedName>
</protein>
<comment type="caution">
    <text evidence="2">The sequence shown here is derived from an EMBL/GenBank/DDBJ whole genome shotgun (WGS) entry which is preliminary data.</text>
</comment>
<reference evidence="3" key="1">
    <citation type="submission" date="2016-04" db="EMBL/GenBank/DDBJ databases">
        <authorList>
            <person name="Chen L."/>
            <person name="Zhuang W."/>
            <person name="Wang G."/>
        </authorList>
    </citation>
    <scope>NUCLEOTIDE SEQUENCE [LARGE SCALE GENOMIC DNA]</scope>
    <source>
        <strain evidence="3">17621</strain>
    </source>
</reference>
<name>A0A1V9EWJ6_9BACT</name>
<organism evidence="2 3">
    <name type="scientific">Niastella yeongjuensis</name>
    <dbReference type="NCBI Taxonomy" id="354355"/>
    <lineage>
        <taxon>Bacteria</taxon>
        <taxon>Pseudomonadati</taxon>
        <taxon>Bacteroidota</taxon>
        <taxon>Chitinophagia</taxon>
        <taxon>Chitinophagales</taxon>
        <taxon>Chitinophagaceae</taxon>
        <taxon>Niastella</taxon>
    </lineage>
</organism>